<sequence length="147" mass="17151">MNGEMEAMKMILRVRNLGAANDQPRANVLRGAMQDSGFDGFVYDTSFLLVDHKIAKFCKAYIPSQSIVLFDIYIYFFLIPIYIDYVTHTTFHYVIQKEDRLVELFSFVFPAGDHLFYLLATFSTFSLIVFISVINSFIFLKYLNKMY</sequence>
<name>A0A1I7WP50_HETBA</name>
<dbReference type="WBParaSite" id="Hba_06934">
    <property type="protein sequence ID" value="Hba_06934"/>
    <property type="gene ID" value="Hba_06934"/>
</dbReference>
<reference evidence="3" key="1">
    <citation type="submission" date="2016-11" db="UniProtKB">
        <authorList>
            <consortium name="WormBaseParasite"/>
        </authorList>
    </citation>
    <scope>IDENTIFICATION</scope>
</reference>
<keyword evidence="1" id="KW-1133">Transmembrane helix</keyword>
<keyword evidence="1" id="KW-0472">Membrane</keyword>
<dbReference type="AlphaFoldDB" id="A0A1I7WP50"/>
<feature type="transmembrane region" description="Helical" evidence="1">
    <location>
        <begin position="72"/>
        <end position="95"/>
    </location>
</feature>
<protein>
    <submittedName>
        <fullName evidence="3">Glucuronosyltransferase</fullName>
    </submittedName>
</protein>
<accession>A0A1I7WP50</accession>
<dbReference type="Proteomes" id="UP000095283">
    <property type="component" value="Unplaced"/>
</dbReference>
<keyword evidence="2" id="KW-1185">Reference proteome</keyword>
<evidence type="ECO:0000313" key="3">
    <source>
        <dbReference type="WBParaSite" id="Hba_06934"/>
    </source>
</evidence>
<feature type="transmembrane region" description="Helical" evidence="1">
    <location>
        <begin position="115"/>
        <end position="140"/>
    </location>
</feature>
<organism evidence="2 3">
    <name type="scientific">Heterorhabditis bacteriophora</name>
    <name type="common">Entomopathogenic nematode worm</name>
    <dbReference type="NCBI Taxonomy" id="37862"/>
    <lineage>
        <taxon>Eukaryota</taxon>
        <taxon>Metazoa</taxon>
        <taxon>Ecdysozoa</taxon>
        <taxon>Nematoda</taxon>
        <taxon>Chromadorea</taxon>
        <taxon>Rhabditida</taxon>
        <taxon>Rhabditina</taxon>
        <taxon>Rhabditomorpha</taxon>
        <taxon>Strongyloidea</taxon>
        <taxon>Heterorhabditidae</taxon>
        <taxon>Heterorhabditis</taxon>
    </lineage>
</organism>
<evidence type="ECO:0000256" key="1">
    <source>
        <dbReference type="SAM" id="Phobius"/>
    </source>
</evidence>
<evidence type="ECO:0000313" key="2">
    <source>
        <dbReference type="Proteomes" id="UP000095283"/>
    </source>
</evidence>
<proteinExistence type="predicted"/>
<keyword evidence="1" id="KW-0812">Transmembrane</keyword>